<dbReference type="EMBL" id="KQ417924">
    <property type="protein sequence ID" value="KOF89691.1"/>
    <property type="molecule type" value="Genomic_DNA"/>
</dbReference>
<protein>
    <submittedName>
        <fullName evidence="1">Uncharacterized protein</fullName>
    </submittedName>
</protein>
<proteinExistence type="predicted"/>
<gene>
    <name evidence="1" type="ORF">OCBIM_22012676mg</name>
</gene>
<sequence>MQTKINPPMVSDIQYPVSERCVEAIQTVTDGKTHNNSSLIISYQIVKIKILLFFIFKIY</sequence>
<dbReference type="AlphaFoldDB" id="A0A0L8HKD3"/>
<accession>A0A0L8HKD3</accession>
<name>A0A0L8HKD3_OCTBM</name>
<organism evidence="1">
    <name type="scientific">Octopus bimaculoides</name>
    <name type="common">California two-spotted octopus</name>
    <dbReference type="NCBI Taxonomy" id="37653"/>
    <lineage>
        <taxon>Eukaryota</taxon>
        <taxon>Metazoa</taxon>
        <taxon>Spiralia</taxon>
        <taxon>Lophotrochozoa</taxon>
        <taxon>Mollusca</taxon>
        <taxon>Cephalopoda</taxon>
        <taxon>Coleoidea</taxon>
        <taxon>Octopodiformes</taxon>
        <taxon>Octopoda</taxon>
        <taxon>Incirrata</taxon>
        <taxon>Octopodidae</taxon>
        <taxon>Octopus</taxon>
    </lineage>
</organism>
<reference evidence="1" key="1">
    <citation type="submission" date="2015-07" db="EMBL/GenBank/DDBJ databases">
        <title>MeaNS - Measles Nucleotide Surveillance Program.</title>
        <authorList>
            <person name="Tran T."/>
            <person name="Druce J."/>
        </authorList>
    </citation>
    <scope>NUCLEOTIDE SEQUENCE</scope>
    <source>
        <strain evidence="1">UCB-OBI-ISO-001</strain>
        <tissue evidence="1">Gonad</tissue>
    </source>
</reference>
<evidence type="ECO:0000313" key="1">
    <source>
        <dbReference type="EMBL" id="KOF89691.1"/>
    </source>
</evidence>